<organism evidence="1 2">
    <name type="scientific">Fusarium keratoplasticum</name>
    <dbReference type="NCBI Taxonomy" id="1328300"/>
    <lineage>
        <taxon>Eukaryota</taxon>
        <taxon>Fungi</taxon>
        <taxon>Dikarya</taxon>
        <taxon>Ascomycota</taxon>
        <taxon>Pezizomycotina</taxon>
        <taxon>Sordariomycetes</taxon>
        <taxon>Hypocreomycetidae</taxon>
        <taxon>Hypocreales</taxon>
        <taxon>Nectriaceae</taxon>
        <taxon>Fusarium</taxon>
        <taxon>Fusarium solani species complex</taxon>
    </lineage>
</organism>
<gene>
    <name evidence="1" type="ORF">NCS57_00377200</name>
</gene>
<proteinExistence type="predicted"/>
<accession>A0ACC0R4H0</accession>
<evidence type="ECO:0000313" key="1">
    <source>
        <dbReference type="EMBL" id="KAI8674784.1"/>
    </source>
</evidence>
<dbReference type="EMBL" id="CM046505">
    <property type="protein sequence ID" value="KAI8674784.1"/>
    <property type="molecule type" value="Genomic_DNA"/>
</dbReference>
<name>A0ACC0R4H0_9HYPO</name>
<comment type="caution">
    <text evidence="1">The sequence shown here is derived from an EMBL/GenBank/DDBJ whole genome shotgun (WGS) entry which is preliminary data.</text>
</comment>
<dbReference type="Proteomes" id="UP001065298">
    <property type="component" value="Chromosome 3"/>
</dbReference>
<keyword evidence="2" id="KW-1185">Reference proteome</keyword>
<evidence type="ECO:0000313" key="2">
    <source>
        <dbReference type="Proteomes" id="UP001065298"/>
    </source>
</evidence>
<protein>
    <submittedName>
        <fullName evidence="1">Uncharacterized protein</fullName>
    </submittedName>
</protein>
<sequence>MEVTGLVASCVGISGIALKAVNRLDGLIQRFETSSASLNALKAQVRGFYYAVENIRRVLQDADSSNSLAMTTGEAQLQIQDAVEAGRAIIRELELEISEVLDEDAARGKDKDLSKTAKARLLWHDDQVQRWSDLLHRQTSALMLILHTQQLLRGGFFEPSPMSERTARPLATENIAAGLEAIGLDMEQHTVPRQLIEFGEHLGKSLSEDVSSSQSSDTKVLSSSASVSSINDDSKMKKTTSRRSWRLSKESKSKKAASDGKQQKQTQRPPPPQPSPAPPPRQLFDIAEESVKHYRNLLSAEAESLVPECPRLRVVLIGKTGVGKSTLCSKILGIPYEGSDELHGQRTSADRIQDPLTYPGVNDHLELRDSGGFEAGADDTIKETVEYISSNQLGNLASQIHCIWYVISCASEQPIQAIDEKFLTGQLVNTGEIPIFVIFTKYDVFVEQIQRKYKLLDMQSAEEKAYECFKTNLEGRLKSIVGDNPRFSICRVALVDMEEWMPKYTTTDAMGSQALVQKMTQQLRSRDLQILWVATQQRDNWAKLIDGISNSISLFWTARRITKVSYLPYICLVGLNVVWEILHSKATKCWGIASWNSLDSHKTLDSIFQGTGTPKIWAKAYLLACNCFGSTFLSEISSMIIRMVIGVHLIGYYMRELQDRKGSDLTSNEVEAAMRDFEESVARDKMAHRISEELAPIPFKERDCTEDVTRAAIRVAKEAAVGSLESLFEEIRRKE</sequence>
<reference evidence="1" key="1">
    <citation type="submission" date="2022-06" db="EMBL/GenBank/DDBJ databases">
        <title>Fusarium solani species complex genomes reveal bases of compartmentalisation and animal pathogenesis.</title>
        <authorList>
            <person name="Tsai I.J."/>
        </authorList>
    </citation>
    <scope>NUCLEOTIDE SEQUENCE</scope>
    <source>
        <strain evidence="1">Fu6.1</strain>
    </source>
</reference>